<organism evidence="1 2">
    <name type="scientific">Panagrolaimus sp. ES5</name>
    <dbReference type="NCBI Taxonomy" id="591445"/>
    <lineage>
        <taxon>Eukaryota</taxon>
        <taxon>Metazoa</taxon>
        <taxon>Ecdysozoa</taxon>
        <taxon>Nematoda</taxon>
        <taxon>Chromadorea</taxon>
        <taxon>Rhabditida</taxon>
        <taxon>Tylenchina</taxon>
        <taxon>Panagrolaimomorpha</taxon>
        <taxon>Panagrolaimoidea</taxon>
        <taxon>Panagrolaimidae</taxon>
        <taxon>Panagrolaimus</taxon>
    </lineage>
</organism>
<accession>A0AC34FL12</accession>
<evidence type="ECO:0000313" key="2">
    <source>
        <dbReference type="WBParaSite" id="ES5_v2.g17695.t1"/>
    </source>
</evidence>
<protein>
    <submittedName>
        <fullName evidence="2">CYIR protein</fullName>
    </submittedName>
</protein>
<sequence>MCQQILNLTSAHFHDMDKKSLFDYINTHHCSNLGLFKNICFLTITNYFDKLYDSYASNFKLEDTNVLPKFRRICTTVELCSPDESSAFCKTYYVTDTHNPLSEKETKKYEKKEL</sequence>
<name>A0AC34FL12_9BILA</name>
<reference evidence="2" key="1">
    <citation type="submission" date="2022-11" db="UniProtKB">
        <authorList>
            <consortium name="WormBaseParasite"/>
        </authorList>
    </citation>
    <scope>IDENTIFICATION</scope>
</reference>
<dbReference type="WBParaSite" id="ES5_v2.g17695.t1">
    <property type="protein sequence ID" value="ES5_v2.g17695.t1"/>
    <property type="gene ID" value="ES5_v2.g17695"/>
</dbReference>
<evidence type="ECO:0000313" key="1">
    <source>
        <dbReference type="Proteomes" id="UP000887579"/>
    </source>
</evidence>
<proteinExistence type="predicted"/>
<dbReference type="Proteomes" id="UP000887579">
    <property type="component" value="Unplaced"/>
</dbReference>